<dbReference type="Pfam" id="PF22817">
    <property type="entry name" value="ApeP-like"/>
    <property type="match status" value="1"/>
</dbReference>
<dbReference type="PIRSF" id="PIRSF020565">
    <property type="entry name" value="3Ho_Ac_ACP_DH_prd"/>
    <property type="match status" value="1"/>
</dbReference>
<dbReference type="KEGG" id="adp:NCTC12871_01539"/>
<accession>A0A448TVS3</accession>
<organism evidence="1 2">
    <name type="scientific">Actinobacillus delphinicola</name>
    <dbReference type="NCBI Taxonomy" id="51161"/>
    <lineage>
        <taxon>Bacteria</taxon>
        <taxon>Pseudomonadati</taxon>
        <taxon>Pseudomonadota</taxon>
        <taxon>Gammaproteobacteria</taxon>
        <taxon>Pasteurellales</taxon>
        <taxon>Pasteurellaceae</taxon>
        <taxon>Actinobacillus</taxon>
    </lineage>
</organism>
<protein>
    <submittedName>
        <fullName evidence="1">Dehydratase</fullName>
    </submittedName>
</protein>
<evidence type="ECO:0000313" key="1">
    <source>
        <dbReference type="EMBL" id="VEJ10032.1"/>
    </source>
</evidence>
<dbReference type="InterPro" id="IPR029069">
    <property type="entry name" value="HotDog_dom_sf"/>
</dbReference>
<dbReference type="RefSeq" id="WP_126600435.1">
    <property type="nucleotide sequence ID" value="NZ_LR134510.1"/>
</dbReference>
<keyword evidence="2" id="KW-1185">Reference proteome</keyword>
<gene>
    <name evidence="1" type="ORF">NCTC12871_01539</name>
</gene>
<evidence type="ECO:0000313" key="2">
    <source>
        <dbReference type="Proteomes" id="UP000279799"/>
    </source>
</evidence>
<proteinExistence type="predicted"/>
<dbReference type="Proteomes" id="UP000279799">
    <property type="component" value="Chromosome"/>
</dbReference>
<name>A0A448TVS3_9PAST</name>
<reference evidence="1 2" key="1">
    <citation type="submission" date="2018-12" db="EMBL/GenBank/DDBJ databases">
        <authorList>
            <consortium name="Pathogen Informatics"/>
        </authorList>
    </citation>
    <scope>NUCLEOTIDE SEQUENCE [LARGE SCALE GENOMIC DNA]</scope>
    <source>
        <strain evidence="1 2">NCTC12871</strain>
    </source>
</reference>
<dbReference type="EMBL" id="LR134510">
    <property type="protein sequence ID" value="VEJ10032.1"/>
    <property type="molecule type" value="Genomic_DNA"/>
</dbReference>
<dbReference type="InterPro" id="IPR016776">
    <property type="entry name" value="ApeP-like_dehydratase"/>
</dbReference>
<dbReference type="OrthoDB" id="9800188at2"/>
<dbReference type="SUPFAM" id="SSF54637">
    <property type="entry name" value="Thioesterase/thiol ester dehydrase-isomerase"/>
    <property type="match status" value="1"/>
</dbReference>
<dbReference type="Gene3D" id="3.10.129.10">
    <property type="entry name" value="Hotdog Thioesterase"/>
    <property type="match status" value="1"/>
</dbReference>
<dbReference type="AlphaFoldDB" id="A0A448TVS3"/>
<sequence length="154" mass="16747">MHDLTCPIIDIEPLLPHTGAMVFLDKIIDWDEKGLTAETMIKADNLLLRHGQFDTFSSIEIMAQAVGAWAGCMHTSRGEPIGLGFLLGTRCLNLFSQTIAIGTQLIVETKLSIQDQSGFSVFDCCIKDKGNGAMLASAALSVYSPKKEEGKENE</sequence>